<organism evidence="1 2">
    <name type="scientific">Frankliniella fusca</name>
    <dbReference type="NCBI Taxonomy" id="407009"/>
    <lineage>
        <taxon>Eukaryota</taxon>
        <taxon>Metazoa</taxon>
        <taxon>Ecdysozoa</taxon>
        <taxon>Arthropoda</taxon>
        <taxon>Hexapoda</taxon>
        <taxon>Insecta</taxon>
        <taxon>Pterygota</taxon>
        <taxon>Neoptera</taxon>
        <taxon>Paraneoptera</taxon>
        <taxon>Thysanoptera</taxon>
        <taxon>Terebrantia</taxon>
        <taxon>Thripoidea</taxon>
        <taxon>Thripidae</taxon>
        <taxon>Frankliniella</taxon>
    </lineage>
</organism>
<proteinExistence type="predicted"/>
<evidence type="ECO:0000313" key="1">
    <source>
        <dbReference type="EMBL" id="KAK3928347.1"/>
    </source>
</evidence>
<protein>
    <submittedName>
        <fullName evidence="1">Delta-1-pyrroline-5-carboxylate synthase A</fullName>
    </submittedName>
</protein>
<evidence type="ECO:0000313" key="2">
    <source>
        <dbReference type="Proteomes" id="UP001219518"/>
    </source>
</evidence>
<dbReference type="AlphaFoldDB" id="A0AAE1HVT6"/>
<reference evidence="1" key="2">
    <citation type="journal article" date="2023" name="BMC Genomics">
        <title>Pest status, molecular evolution, and epigenetic factors derived from the genome assembly of Frankliniella fusca, a thysanopteran phytovirus vector.</title>
        <authorList>
            <person name="Catto M.A."/>
            <person name="Labadie P.E."/>
            <person name="Jacobson A.L."/>
            <person name="Kennedy G.G."/>
            <person name="Srinivasan R."/>
            <person name="Hunt B.G."/>
        </authorList>
    </citation>
    <scope>NUCLEOTIDE SEQUENCE</scope>
    <source>
        <strain evidence="1">PL_HMW_Pooled</strain>
    </source>
</reference>
<sequence>MAVSGVWEVWSKVFSRPSKIVFVSCPVPTRGSCLLLLSNRRTLRTALADHQVTSDSLPEELYFKRIHVFY</sequence>
<gene>
    <name evidence="1" type="ORF">KUF71_016594</name>
</gene>
<feature type="non-terminal residue" evidence="1">
    <location>
        <position position="70"/>
    </location>
</feature>
<keyword evidence="2" id="KW-1185">Reference proteome</keyword>
<comment type="caution">
    <text evidence="1">The sequence shown here is derived from an EMBL/GenBank/DDBJ whole genome shotgun (WGS) entry which is preliminary data.</text>
</comment>
<name>A0AAE1HVT6_9NEOP</name>
<dbReference type="EMBL" id="JAHWGI010001327">
    <property type="protein sequence ID" value="KAK3928347.1"/>
    <property type="molecule type" value="Genomic_DNA"/>
</dbReference>
<accession>A0AAE1HVT6</accession>
<dbReference type="Proteomes" id="UP001219518">
    <property type="component" value="Unassembled WGS sequence"/>
</dbReference>
<reference evidence="1" key="1">
    <citation type="submission" date="2021-07" db="EMBL/GenBank/DDBJ databases">
        <authorList>
            <person name="Catto M.A."/>
            <person name="Jacobson A."/>
            <person name="Kennedy G."/>
            <person name="Labadie P."/>
            <person name="Hunt B.G."/>
            <person name="Srinivasan R."/>
        </authorList>
    </citation>
    <scope>NUCLEOTIDE SEQUENCE</scope>
    <source>
        <strain evidence="1">PL_HMW_Pooled</strain>
        <tissue evidence="1">Head</tissue>
    </source>
</reference>